<gene>
    <name evidence="4" type="primary">LOC108735690</name>
</gene>
<keyword evidence="1" id="KW-0175">Coiled coil</keyword>
<feature type="coiled-coil region" evidence="1">
    <location>
        <begin position="674"/>
        <end position="712"/>
    </location>
</feature>
<feature type="region of interest" description="Disordered" evidence="2">
    <location>
        <begin position="822"/>
        <end position="883"/>
    </location>
</feature>
<dbReference type="InterPro" id="IPR038923">
    <property type="entry name" value="Centrobin"/>
</dbReference>
<dbReference type="GO" id="GO:0007099">
    <property type="term" value="P:centriole replication"/>
    <property type="evidence" value="ECO:0007669"/>
    <property type="project" value="InterPro"/>
</dbReference>
<dbReference type="CTD" id="38258"/>
<dbReference type="GO" id="GO:1902410">
    <property type="term" value="P:mitotic cytokinetic process"/>
    <property type="evidence" value="ECO:0007669"/>
    <property type="project" value="TreeGrafter"/>
</dbReference>
<dbReference type="RefSeq" id="XP_018323267.1">
    <property type="nucleotide sequence ID" value="XM_018467765.2"/>
</dbReference>
<sequence>MSDSDDTDELLLIPPDFFLVESDSENLVSTISSNDLYFSIVDSLITQVNHLEKKVNSISEINSLSVSLDENSSFFMPQNKKFCSFEDLQRAVKTTDCWSAHSTPSKLLKGYTQGVFSEKCLNSTNIKREHLQPPPKFPMKSFHLSPKAAHQEETSKNKDKYSEIDNFIKCVKNIQKLSSIKYCNKGNDVEKDTEEFSNLIEEKLATPKYISRNLFPLPNSDYFKKVNLWQRNIDRFIQENNINQVPQKLEQSEKIYPETKNEEEDCSNLSVSSQLTALHNFNSQKPTENNDVTEETIKLSVSPSKNRECSSEYNNRGDGIKIDPSQVPKPNSSLAFLSLHDLWNKTADNFEEGDSFLLKKLEEEKLMRNYCEELIQQQQKCILDLQERISVAVQVDQAKDEAIEGFFDEWYKLQSKIKLLQEDVHVFKQKYQESEEDKRTYIIESTEKIKSLEDEMSKTFLLANNSQEKVVTLEKQNAELRNRVQNADEKYNNAQVQLATEKKKNLQFLNTLDKKEEELAKAMKASAAAEDETNQNRKMMELCQHELMTVKTRLGELQRQLQDEKEWNKDFETQKARLFQEIEAHRKTEITLREEISKLKESNEKMRVDLRNFYQEQVEMVVREKLKEFQGQLEKAENNLQFELRAQEKSFAKAAATHIYQITEKHNMEVQLLEERHREEVRLHKLQLSQARQQLEATRAKLQRQQERIVEQLYKAMEAQWIEALKVIEGGAGNINSSPSTSIPNDPTLGDRLNFLKSTSYNSFERILSQNVNQVLANDNNNQSETITTTAEEQHQIREETPLSSRTLKSKQEIENELHKYIQSLSRKSPRLNDDQQSKFNSEKTKTVCLCPSQGSYEQNQDKAAPIRPSSAKDSKQLKPPWK</sequence>
<dbReference type="AlphaFoldDB" id="A0A1W4WRZ8"/>
<dbReference type="PANTHER" id="PTHR34439">
    <property type="entry name" value="CENTROBIN"/>
    <property type="match status" value="1"/>
</dbReference>
<feature type="coiled-coil region" evidence="1">
    <location>
        <begin position="568"/>
        <end position="646"/>
    </location>
</feature>
<protein>
    <submittedName>
        <fullName evidence="4">Myosin-1 isoform X1</fullName>
    </submittedName>
</protein>
<dbReference type="InParanoid" id="A0A1W4WRZ8"/>
<organism evidence="3 4">
    <name type="scientific">Agrilus planipennis</name>
    <name type="common">Emerald ash borer</name>
    <name type="synonym">Agrilus marcopoli</name>
    <dbReference type="NCBI Taxonomy" id="224129"/>
    <lineage>
        <taxon>Eukaryota</taxon>
        <taxon>Metazoa</taxon>
        <taxon>Ecdysozoa</taxon>
        <taxon>Arthropoda</taxon>
        <taxon>Hexapoda</taxon>
        <taxon>Insecta</taxon>
        <taxon>Pterygota</taxon>
        <taxon>Neoptera</taxon>
        <taxon>Endopterygota</taxon>
        <taxon>Coleoptera</taxon>
        <taxon>Polyphaga</taxon>
        <taxon>Elateriformia</taxon>
        <taxon>Buprestoidea</taxon>
        <taxon>Buprestidae</taxon>
        <taxon>Agrilinae</taxon>
        <taxon>Agrilus</taxon>
    </lineage>
</organism>
<dbReference type="GO" id="GO:0005814">
    <property type="term" value="C:centriole"/>
    <property type="evidence" value="ECO:0007669"/>
    <property type="project" value="TreeGrafter"/>
</dbReference>
<proteinExistence type="predicted"/>
<reference evidence="4" key="1">
    <citation type="submission" date="2025-08" db="UniProtKB">
        <authorList>
            <consortium name="RefSeq"/>
        </authorList>
    </citation>
    <scope>IDENTIFICATION</scope>
    <source>
        <tissue evidence="4">Entire body</tissue>
    </source>
</reference>
<dbReference type="GO" id="GO:0005813">
    <property type="term" value="C:centrosome"/>
    <property type="evidence" value="ECO:0007669"/>
    <property type="project" value="TreeGrafter"/>
</dbReference>
<evidence type="ECO:0000256" key="1">
    <source>
        <dbReference type="SAM" id="Coils"/>
    </source>
</evidence>
<dbReference type="KEGG" id="apln:108735690"/>
<dbReference type="GeneID" id="108735690"/>
<feature type="compositionally biased region" description="Basic and acidic residues" evidence="2">
    <location>
        <begin position="831"/>
        <end position="846"/>
    </location>
</feature>
<evidence type="ECO:0000313" key="4">
    <source>
        <dbReference type="RefSeq" id="XP_018323267.1"/>
    </source>
</evidence>
<accession>A0A1W4WRZ8</accession>
<keyword evidence="3" id="KW-1185">Reference proteome</keyword>
<dbReference type="GO" id="GO:1902017">
    <property type="term" value="P:regulation of cilium assembly"/>
    <property type="evidence" value="ECO:0007669"/>
    <property type="project" value="InterPro"/>
</dbReference>
<dbReference type="PANTHER" id="PTHR34439:SF1">
    <property type="entry name" value="CENTROBIN"/>
    <property type="match status" value="1"/>
</dbReference>
<feature type="coiled-coil region" evidence="1">
    <location>
        <begin position="463"/>
        <end position="532"/>
    </location>
</feature>
<dbReference type="FunCoup" id="A0A1W4WRZ8">
    <property type="interactions" value="17"/>
</dbReference>
<dbReference type="Proteomes" id="UP000192223">
    <property type="component" value="Unplaced"/>
</dbReference>
<evidence type="ECO:0000313" key="3">
    <source>
        <dbReference type="Proteomes" id="UP000192223"/>
    </source>
</evidence>
<feature type="region of interest" description="Disordered" evidence="2">
    <location>
        <begin position="282"/>
        <end position="325"/>
    </location>
</feature>
<evidence type="ECO:0000256" key="2">
    <source>
        <dbReference type="SAM" id="MobiDB-lite"/>
    </source>
</evidence>
<dbReference type="GO" id="GO:0051299">
    <property type="term" value="P:centrosome separation"/>
    <property type="evidence" value="ECO:0007669"/>
    <property type="project" value="TreeGrafter"/>
</dbReference>
<name>A0A1W4WRZ8_AGRPL</name>
<dbReference type="OrthoDB" id="8190486at2759"/>